<proteinExistence type="inferred from homology"/>
<accession>A0A379FKS1</accession>
<keyword evidence="4 8" id="KW-0812">Transmembrane</keyword>
<evidence type="ECO:0000313" key="9">
    <source>
        <dbReference type="EMBL" id="SUC21372.1"/>
    </source>
</evidence>
<dbReference type="Proteomes" id="UP000254191">
    <property type="component" value="Unassembled WGS sequence"/>
</dbReference>
<evidence type="ECO:0000256" key="1">
    <source>
        <dbReference type="ARBA" id="ARBA00004651"/>
    </source>
</evidence>
<dbReference type="NCBIfam" id="TIGR03426">
    <property type="entry name" value="shape_MreD"/>
    <property type="match status" value="1"/>
</dbReference>
<evidence type="ECO:0000313" key="10">
    <source>
        <dbReference type="Proteomes" id="UP000254191"/>
    </source>
</evidence>
<dbReference type="EMBL" id="UGTS01000004">
    <property type="protein sequence ID" value="SUC21372.1"/>
    <property type="molecule type" value="Genomic_DNA"/>
</dbReference>
<evidence type="ECO:0000256" key="3">
    <source>
        <dbReference type="ARBA" id="ARBA00022475"/>
    </source>
</evidence>
<gene>
    <name evidence="9" type="primary">mreD_2</name>
    <name evidence="9" type="ORF">NCTC11938_02270</name>
</gene>
<dbReference type="PANTHER" id="PTHR37484">
    <property type="entry name" value="ROD SHAPE-DETERMINING PROTEIN MRED"/>
    <property type="match status" value="1"/>
</dbReference>
<keyword evidence="5" id="KW-0133">Cell shape</keyword>
<evidence type="ECO:0000256" key="4">
    <source>
        <dbReference type="ARBA" id="ARBA00022692"/>
    </source>
</evidence>
<reference evidence="9 10" key="1">
    <citation type="submission" date="2018-06" db="EMBL/GenBank/DDBJ databases">
        <authorList>
            <consortium name="Pathogen Informatics"/>
            <person name="Doyle S."/>
        </authorList>
    </citation>
    <scope>NUCLEOTIDE SEQUENCE [LARGE SCALE GENOMIC DNA]</scope>
    <source>
        <strain evidence="9 10">NCTC11938</strain>
    </source>
</reference>
<feature type="transmembrane region" description="Helical" evidence="8">
    <location>
        <begin position="12"/>
        <end position="30"/>
    </location>
</feature>
<keyword evidence="3" id="KW-1003">Cell membrane</keyword>
<evidence type="ECO:0000256" key="8">
    <source>
        <dbReference type="SAM" id="Phobius"/>
    </source>
</evidence>
<comment type="subcellular location">
    <subcellularLocation>
        <location evidence="1">Cell membrane</location>
        <topology evidence="1">Multi-pass membrane protein</topology>
    </subcellularLocation>
</comment>
<feature type="transmembrane region" description="Helical" evidence="8">
    <location>
        <begin position="42"/>
        <end position="68"/>
    </location>
</feature>
<name>A0A379FKS1_PROMI</name>
<protein>
    <submittedName>
        <fullName evidence="9">Rod shape-determining protein MreD</fullName>
    </submittedName>
</protein>
<evidence type="ECO:0000256" key="6">
    <source>
        <dbReference type="ARBA" id="ARBA00022989"/>
    </source>
</evidence>
<evidence type="ECO:0000256" key="7">
    <source>
        <dbReference type="ARBA" id="ARBA00023136"/>
    </source>
</evidence>
<dbReference type="Pfam" id="PF04093">
    <property type="entry name" value="MreD"/>
    <property type="match status" value="1"/>
</dbReference>
<organism evidence="9 10">
    <name type="scientific">Proteus mirabilis</name>
    <dbReference type="NCBI Taxonomy" id="584"/>
    <lineage>
        <taxon>Bacteria</taxon>
        <taxon>Pseudomonadati</taxon>
        <taxon>Pseudomonadota</taxon>
        <taxon>Gammaproteobacteria</taxon>
        <taxon>Enterobacterales</taxon>
        <taxon>Morganellaceae</taxon>
        <taxon>Proteus</taxon>
    </lineage>
</organism>
<keyword evidence="7 8" id="KW-0472">Membrane</keyword>
<sequence>MTINPYRSRGRWIIWLSFLIALVLQIMPWPEQLEVYRPIWPVLFLIYWITSLPHRISVGTAFVLGMSMDFSARDNIRRKCVGLYPSKLCYRL</sequence>
<keyword evidence="6 8" id="KW-1133">Transmembrane helix</keyword>
<comment type="similarity">
    <text evidence="2">Belongs to the MreD family.</text>
</comment>
<dbReference type="PANTHER" id="PTHR37484:SF1">
    <property type="entry name" value="ROD SHAPE-DETERMINING PROTEIN MRED"/>
    <property type="match status" value="1"/>
</dbReference>
<dbReference type="InterPro" id="IPR026034">
    <property type="entry name" value="MreD_proteobac"/>
</dbReference>
<dbReference type="InterPro" id="IPR007227">
    <property type="entry name" value="Cell_shape_determining_MreD"/>
</dbReference>
<evidence type="ECO:0000256" key="2">
    <source>
        <dbReference type="ARBA" id="ARBA00007776"/>
    </source>
</evidence>
<evidence type="ECO:0000256" key="5">
    <source>
        <dbReference type="ARBA" id="ARBA00022960"/>
    </source>
</evidence>
<dbReference type="GO" id="GO:0005886">
    <property type="term" value="C:plasma membrane"/>
    <property type="evidence" value="ECO:0007669"/>
    <property type="project" value="UniProtKB-SubCell"/>
</dbReference>
<dbReference type="AlphaFoldDB" id="A0A379FKS1"/>
<dbReference type="GO" id="GO:0008360">
    <property type="term" value="P:regulation of cell shape"/>
    <property type="evidence" value="ECO:0007669"/>
    <property type="project" value="UniProtKB-KW"/>
</dbReference>